<name>A0A6C0DIY3_9ZZZZ</name>
<dbReference type="InterPro" id="IPR036249">
    <property type="entry name" value="Thioredoxin-like_sf"/>
</dbReference>
<dbReference type="InterPro" id="IPR052250">
    <property type="entry name" value="PDI_TMX3"/>
</dbReference>
<dbReference type="CDD" id="cd02961">
    <property type="entry name" value="PDI_a_family"/>
    <property type="match status" value="1"/>
</dbReference>
<dbReference type="SUPFAM" id="SSF52833">
    <property type="entry name" value="Thioredoxin-like"/>
    <property type="match status" value="1"/>
</dbReference>
<comment type="subcellular location">
    <subcellularLocation>
        <location evidence="1">Membrane</location>
        <topology evidence="1">Single-pass membrane protein</topology>
    </subcellularLocation>
</comment>
<proteinExistence type="predicted"/>
<dbReference type="GO" id="GO:0005783">
    <property type="term" value="C:endoplasmic reticulum"/>
    <property type="evidence" value="ECO:0007669"/>
    <property type="project" value="TreeGrafter"/>
</dbReference>
<dbReference type="AlphaFoldDB" id="A0A6C0DIY3"/>
<keyword evidence="4 5" id="KW-0472">Membrane</keyword>
<accession>A0A6C0DIY3</accession>
<dbReference type="PANTHER" id="PTHR46426:SF1">
    <property type="entry name" value="PROTEIN DISULFIDE-ISOMERASE TMX3"/>
    <property type="match status" value="1"/>
</dbReference>
<evidence type="ECO:0000259" key="6">
    <source>
        <dbReference type="PROSITE" id="PS51352"/>
    </source>
</evidence>
<protein>
    <recommendedName>
        <fullName evidence="6">Thioredoxin domain-containing protein</fullName>
    </recommendedName>
</protein>
<evidence type="ECO:0000256" key="5">
    <source>
        <dbReference type="SAM" id="Phobius"/>
    </source>
</evidence>
<keyword evidence="2 5" id="KW-0812">Transmembrane</keyword>
<organism evidence="7">
    <name type="scientific">viral metagenome</name>
    <dbReference type="NCBI Taxonomy" id="1070528"/>
    <lineage>
        <taxon>unclassified sequences</taxon>
        <taxon>metagenomes</taxon>
        <taxon>organismal metagenomes</taxon>
    </lineage>
</organism>
<reference evidence="7" key="1">
    <citation type="journal article" date="2020" name="Nature">
        <title>Giant virus diversity and host interactions through global metagenomics.</title>
        <authorList>
            <person name="Schulz F."/>
            <person name="Roux S."/>
            <person name="Paez-Espino D."/>
            <person name="Jungbluth S."/>
            <person name="Walsh D.A."/>
            <person name="Denef V.J."/>
            <person name="McMahon K.D."/>
            <person name="Konstantinidis K.T."/>
            <person name="Eloe-Fadrosh E.A."/>
            <person name="Kyrpides N.C."/>
            <person name="Woyke T."/>
        </authorList>
    </citation>
    <scope>NUCLEOTIDE SEQUENCE</scope>
    <source>
        <strain evidence="7">GVMAG-M-3300023174-182</strain>
    </source>
</reference>
<evidence type="ECO:0000313" key="7">
    <source>
        <dbReference type="EMBL" id="QHT16210.1"/>
    </source>
</evidence>
<dbReference type="GO" id="GO:0016020">
    <property type="term" value="C:membrane"/>
    <property type="evidence" value="ECO:0007669"/>
    <property type="project" value="UniProtKB-SubCell"/>
</dbReference>
<dbReference type="Pfam" id="PF00085">
    <property type="entry name" value="Thioredoxin"/>
    <property type="match status" value="1"/>
</dbReference>
<evidence type="ECO:0000256" key="3">
    <source>
        <dbReference type="ARBA" id="ARBA00022989"/>
    </source>
</evidence>
<dbReference type="PANTHER" id="PTHR46426">
    <property type="entry name" value="PROTEIN DISULFIDE-ISOMERASE TMX3"/>
    <property type="match status" value="1"/>
</dbReference>
<evidence type="ECO:0000256" key="2">
    <source>
        <dbReference type="ARBA" id="ARBA00022692"/>
    </source>
</evidence>
<dbReference type="InterPro" id="IPR013766">
    <property type="entry name" value="Thioredoxin_domain"/>
</dbReference>
<keyword evidence="3 5" id="KW-1133">Transmembrane helix</keyword>
<dbReference type="EMBL" id="MN739617">
    <property type="protein sequence ID" value="QHT16210.1"/>
    <property type="molecule type" value="Genomic_DNA"/>
</dbReference>
<dbReference type="PROSITE" id="PS51352">
    <property type="entry name" value="THIOREDOXIN_2"/>
    <property type="match status" value="1"/>
</dbReference>
<feature type="domain" description="Thioredoxin" evidence="6">
    <location>
        <begin position="42"/>
        <end position="166"/>
    </location>
</feature>
<sequence length="166" mass="19363">MNNFGGNFSRAMNNGFKFNTTSVFIIISIVIFITLAIYYYYYYIVPKLKTAYHSNSENKSNDTSSINGNKQVELLFFYADWCPHCRTAKPIWEKFKNEHQNKTIHGYRIIFTEVNCTNETAETEQMMNKYNIEGFPTIKLLKDGQIIEFDAKPTSETLNEFLNTVL</sequence>
<dbReference type="Gene3D" id="3.40.30.10">
    <property type="entry name" value="Glutaredoxin"/>
    <property type="match status" value="1"/>
</dbReference>
<feature type="transmembrane region" description="Helical" evidence="5">
    <location>
        <begin position="20"/>
        <end position="41"/>
    </location>
</feature>
<evidence type="ECO:0000256" key="1">
    <source>
        <dbReference type="ARBA" id="ARBA00004167"/>
    </source>
</evidence>
<evidence type="ECO:0000256" key="4">
    <source>
        <dbReference type="ARBA" id="ARBA00023136"/>
    </source>
</evidence>